<evidence type="ECO:0000256" key="1">
    <source>
        <dbReference type="ARBA" id="ARBA00006461"/>
    </source>
</evidence>
<proteinExistence type="inferred from homology"/>
<keyword evidence="5" id="KW-1185">Reference proteome</keyword>
<feature type="compositionally biased region" description="Polar residues" evidence="3">
    <location>
        <begin position="55"/>
        <end position="69"/>
    </location>
</feature>
<dbReference type="STRING" id="1035309.A0A2C5WXD1"/>
<dbReference type="EMBL" id="APWK03000111">
    <property type="protein sequence ID" value="PHH50845.1"/>
    <property type="molecule type" value="Genomic_DNA"/>
</dbReference>
<comment type="similarity">
    <text evidence="1">Belongs to the SPT2 family.</text>
</comment>
<evidence type="ECO:0000256" key="3">
    <source>
        <dbReference type="SAM" id="MobiDB-lite"/>
    </source>
</evidence>
<reference evidence="4 5" key="1">
    <citation type="journal article" date="2013" name="Fungal Biol.">
        <title>Analysis of microsatellite markers in the genome of the plant pathogen Ceratocystis fimbriata.</title>
        <authorList>
            <person name="Simpson M.C."/>
            <person name="Wilken P.M."/>
            <person name="Coetzee M.P."/>
            <person name="Wingfield M.J."/>
            <person name="Wingfield B.D."/>
        </authorList>
    </citation>
    <scope>NUCLEOTIDE SEQUENCE [LARGE SCALE GENOMIC DNA]</scope>
    <source>
        <strain evidence="4 5">CBS 114723</strain>
    </source>
</reference>
<feature type="compositionally biased region" description="Basic and acidic residues" evidence="3">
    <location>
        <begin position="333"/>
        <end position="352"/>
    </location>
</feature>
<gene>
    <name evidence="4" type="ORF">CFIMG_006297RA</name>
</gene>
<dbReference type="SMART" id="SM00784">
    <property type="entry name" value="SPT2"/>
    <property type="match status" value="1"/>
</dbReference>
<feature type="compositionally biased region" description="Basic residues" evidence="3">
    <location>
        <begin position="353"/>
        <end position="362"/>
    </location>
</feature>
<comment type="caution">
    <text evidence="4">The sequence shown here is derived from an EMBL/GenBank/DDBJ whole genome shotgun (WGS) entry which is preliminary data.</text>
</comment>
<name>A0A2C5WXD1_9PEZI</name>
<feature type="compositionally biased region" description="Low complexity" evidence="3">
    <location>
        <begin position="262"/>
        <end position="271"/>
    </location>
</feature>
<dbReference type="InterPro" id="IPR013256">
    <property type="entry name" value="Chromatin_SPT2"/>
</dbReference>
<dbReference type="AlphaFoldDB" id="A0A2C5WXD1"/>
<feature type="compositionally biased region" description="Acidic residues" evidence="3">
    <location>
        <begin position="274"/>
        <end position="293"/>
    </location>
</feature>
<feature type="compositionally biased region" description="Polar residues" evidence="3">
    <location>
        <begin position="91"/>
        <end position="115"/>
    </location>
</feature>
<feature type="compositionally biased region" description="Pro residues" evidence="3">
    <location>
        <begin position="74"/>
        <end position="86"/>
    </location>
</feature>
<evidence type="ECO:0000313" key="5">
    <source>
        <dbReference type="Proteomes" id="UP000222788"/>
    </source>
</evidence>
<accession>A0A2C5WXD1</accession>
<evidence type="ECO:0000313" key="4">
    <source>
        <dbReference type="EMBL" id="PHH50845.1"/>
    </source>
</evidence>
<reference evidence="4 5" key="2">
    <citation type="journal article" date="2013" name="IMA Fungus">
        <title>IMA Genome-F 1: Ceratocystis fimbriata: Draft nuclear genome sequence for the plant pathogen, Ceratocystis fimbriata.</title>
        <authorList>
            <person name="Wilken P.M."/>
            <person name="Steenkamp E.T."/>
            <person name="Wingfield M.J."/>
            <person name="de Beer Z.W."/>
            <person name="Wingfield B.D."/>
        </authorList>
    </citation>
    <scope>NUCLEOTIDE SEQUENCE [LARGE SCALE GENOMIC DNA]</scope>
    <source>
        <strain evidence="4 5">CBS 114723</strain>
    </source>
</reference>
<feature type="region of interest" description="Disordered" evidence="3">
    <location>
        <begin position="1"/>
        <end position="316"/>
    </location>
</feature>
<feature type="region of interest" description="Disordered" evidence="3">
    <location>
        <begin position="333"/>
        <end position="362"/>
    </location>
</feature>
<dbReference type="Proteomes" id="UP000222788">
    <property type="component" value="Unassembled WGS sequence"/>
</dbReference>
<dbReference type="Pfam" id="PF08243">
    <property type="entry name" value="SPT2"/>
    <property type="match status" value="1"/>
</dbReference>
<evidence type="ECO:0000256" key="2">
    <source>
        <dbReference type="ARBA" id="ARBA00023054"/>
    </source>
</evidence>
<evidence type="ECO:0008006" key="6">
    <source>
        <dbReference type="Google" id="ProtNLM"/>
    </source>
</evidence>
<sequence length="362" mass="39852">MSSIGNLLAQISGGSSSQAPPSRTNGTSQPERRVEPKMSTTASRPTSRPPIGANSFKSAPVSSSRPVQQRPTPSARPIPSRPPPRPEQVTRPATTARNGVTKPSSGFAQTSSSALKPTPRPVQLTSSSAPPRKGSYAEIMARAQRAQEVMGQVGKIQHKKVEKGLSKKERTEQMERLKSEQKATSAKKMAASRTSKARGGTVTDVNNRKATPAVPSKSRKAPEPEKKTRKPPPSTGYTGTARPSAPSKLKKHTPGGALLETSSYSRSSSAARYEEEDEDMDGFIDDEEEEDPEDNIRYGRRYVYDDYDSDGSSDMEVGLNEIDHEEAIAERIARQDDRLEEERERARKAEKERRKRETLRRR</sequence>
<keyword evidence="2" id="KW-0175">Coiled coil</keyword>
<protein>
    <recommendedName>
        <fullName evidence="6">SPT2 chromatin protein</fullName>
    </recommendedName>
</protein>
<feature type="compositionally biased region" description="Basic and acidic residues" evidence="3">
    <location>
        <begin position="162"/>
        <end position="181"/>
    </location>
</feature>
<organism evidence="4 5">
    <name type="scientific">Ceratocystis fimbriata CBS 114723</name>
    <dbReference type="NCBI Taxonomy" id="1035309"/>
    <lineage>
        <taxon>Eukaryota</taxon>
        <taxon>Fungi</taxon>
        <taxon>Dikarya</taxon>
        <taxon>Ascomycota</taxon>
        <taxon>Pezizomycotina</taxon>
        <taxon>Sordariomycetes</taxon>
        <taxon>Hypocreomycetidae</taxon>
        <taxon>Microascales</taxon>
        <taxon>Ceratocystidaceae</taxon>
        <taxon>Ceratocystis</taxon>
    </lineage>
</organism>
<dbReference type="OrthoDB" id="5245634at2759"/>
<feature type="compositionally biased region" description="Polar residues" evidence="3">
    <location>
        <begin position="12"/>
        <end position="29"/>
    </location>
</feature>